<dbReference type="RefSeq" id="XP_016762653.1">
    <property type="nucleotide sequence ID" value="XM_016902478.1"/>
</dbReference>
<proteinExistence type="predicted"/>
<dbReference type="GeneID" id="27899615"/>
<sequence length="274" mass="28517">MHFNLLTLGALATTTSTLALPVLSPAKRQVENTLQIVQATYKQVTQYTSAINSTLDAIHVEGVSAAGIDVASVQETVKGEIASIVKILDSVLDVTSDLTVVDDVDRVLEVVTSATEGVPAVSSLESAILKRLVADVDSVVGVNTEELTKDLLPLSAVVEARDLVSAPLDLESLLDTESLVEDLPVVGKRQSVADISGVTGYATAMVSEITSTVGEVSKVVPGVELGDSIPQLSVAITTFITDLDNVVEGVEVAVTNVLKNVPVSVSVLDTTIEA</sequence>
<protein>
    <submittedName>
        <fullName evidence="2">Uncharacterized protein</fullName>
    </submittedName>
</protein>
<keyword evidence="1" id="KW-0732">Signal</keyword>
<dbReference type="AlphaFoldDB" id="M3B430"/>
<evidence type="ECO:0000313" key="2">
    <source>
        <dbReference type="EMBL" id="EMF14532.1"/>
    </source>
</evidence>
<dbReference type="HOGENOM" id="CLU_1016230_0_0_1"/>
<accession>M3B430</accession>
<name>M3B430_SPHMS</name>
<keyword evidence="3" id="KW-1185">Reference proteome</keyword>
<gene>
    <name evidence="2" type="ORF">SEPMUDRAFT_132169</name>
</gene>
<dbReference type="EMBL" id="KB456262">
    <property type="protein sequence ID" value="EMF14532.1"/>
    <property type="molecule type" value="Genomic_DNA"/>
</dbReference>
<feature type="signal peptide" evidence="1">
    <location>
        <begin position="1"/>
        <end position="19"/>
    </location>
</feature>
<evidence type="ECO:0000313" key="3">
    <source>
        <dbReference type="Proteomes" id="UP000016931"/>
    </source>
</evidence>
<feature type="chain" id="PRO_5004031312" evidence="1">
    <location>
        <begin position="20"/>
        <end position="274"/>
    </location>
</feature>
<evidence type="ECO:0000256" key="1">
    <source>
        <dbReference type="SAM" id="SignalP"/>
    </source>
</evidence>
<reference evidence="2 3" key="1">
    <citation type="journal article" date="2012" name="PLoS Pathog.">
        <title>Diverse lifestyles and strategies of plant pathogenesis encoded in the genomes of eighteen Dothideomycetes fungi.</title>
        <authorList>
            <person name="Ohm R.A."/>
            <person name="Feau N."/>
            <person name="Henrissat B."/>
            <person name="Schoch C.L."/>
            <person name="Horwitz B.A."/>
            <person name="Barry K.W."/>
            <person name="Condon B.J."/>
            <person name="Copeland A.C."/>
            <person name="Dhillon B."/>
            <person name="Glaser F."/>
            <person name="Hesse C.N."/>
            <person name="Kosti I."/>
            <person name="LaButti K."/>
            <person name="Lindquist E.A."/>
            <person name="Lucas S."/>
            <person name="Salamov A.A."/>
            <person name="Bradshaw R.E."/>
            <person name="Ciuffetti L."/>
            <person name="Hamelin R.C."/>
            <person name="Kema G.H.J."/>
            <person name="Lawrence C."/>
            <person name="Scott J.A."/>
            <person name="Spatafora J.W."/>
            <person name="Turgeon B.G."/>
            <person name="de Wit P.J.G.M."/>
            <person name="Zhong S."/>
            <person name="Goodwin S.B."/>
            <person name="Grigoriev I.V."/>
        </authorList>
    </citation>
    <scope>NUCLEOTIDE SEQUENCE [LARGE SCALE GENOMIC DNA]</scope>
    <source>
        <strain evidence="2 3">SO2202</strain>
    </source>
</reference>
<organism evidence="2 3">
    <name type="scientific">Sphaerulina musiva (strain SO2202)</name>
    <name type="common">Poplar stem canker fungus</name>
    <name type="synonym">Septoria musiva</name>
    <dbReference type="NCBI Taxonomy" id="692275"/>
    <lineage>
        <taxon>Eukaryota</taxon>
        <taxon>Fungi</taxon>
        <taxon>Dikarya</taxon>
        <taxon>Ascomycota</taxon>
        <taxon>Pezizomycotina</taxon>
        <taxon>Dothideomycetes</taxon>
        <taxon>Dothideomycetidae</taxon>
        <taxon>Mycosphaerellales</taxon>
        <taxon>Mycosphaerellaceae</taxon>
        <taxon>Sphaerulina</taxon>
    </lineage>
</organism>
<dbReference type="Proteomes" id="UP000016931">
    <property type="component" value="Unassembled WGS sequence"/>
</dbReference>